<evidence type="ECO:0000259" key="2">
    <source>
        <dbReference type="Pfam" id="PF00534"/>
    </source>
</evidence>
<organism evidence="3 4">
    <name type="scientific">Desulfonema magnum</name>
    <dbReference type="NCBI Taxonomy" id="45655"/>
    <lineage>
        <taxon>Bacteria</taxon>
        <taxon>Pseudomonadati</taxon>
        <taxon>Thermodesulfobacteriota</taxon>
        <taxon>Desulfobacteria</taxon>
        <taxon>Desulfobacterales</taxon>
        <taxon>Desulfococcaceae</taxon>
        <taxon>Desulfonema</taxon>
    </lineage>
</organism>
<dbReference type="Proteomes" id="UP000663722">
    <property type="component" value="Chromosome"/>
</dbReference>
<feature type="domain" description="Glycosyl transferase family 1" evidence="2">
    <location>
        <begin position="218"/>
        <end position="387"/>
    </location>
</feature>
<sequence>MNSVMHEMKKQKKVVILSYYRFPCTHAVLENVFAKELGKKVDMLWFFQGEFSKDKKQRWHNSQVVLSRAVKGNHYLIKFINKLMGWQKLFQLLRFLMSGDINIVLVRDLPFEAFLIAPLRLFFKFKLYYQYSSPLGDMHIGNSEIDNTLIRFWHLFQGHYHNFFVKKVIKTADIIFPITNFFKKTLLVHVAEEKMIPITMGVDEDLLNKDKKEIGFLKKMKEKYFLITYFGTLGFLRNPQFILKVFAEVKKQCPECKLILMGKTAYSWQEKELKLTCSYLGIEKDVIFTGQLDRNDLYDYLYYCDLSLSIIPPHSYYKISSPTKLYESLGNGVPVVANKGIYEQEKVVLESGGGFLVDYEIISLSNAIVEMLNNADLRKEMAKKGRNYVINHYSYRKIAKKILPYFTDCYRKDSGRK</sequence>
<reference evidence="3" key="1">
    <citation type="journal article" date="2021" name="Microb. Physiol.">
        <title>Proteogenomic Insights into the Physiology of Marine, Sulfate-Reducing, Filamentous Desulfonema limicola and Desulfonema magnum.</title>
        <authorList>
            <person name="Schnaars V."/>
            <person name="Wohlbrand L."/>
            <person name="Scheve S."/>
            <person name="Hinrichs C."/>
            <person name="Reinhardt R."/>
            <person name="Rabus R."/>
        </authorList>
    </citation>
    <scope>NUCLEOTIDE SEQUENCE</scope>
    <source>
        <strain evidence="3">4be13</strain>
    </source>
</reference>
<dbReference type="EMBL" id="CP061800">
    <property type="protein sequence ID" value="QTA90021.1"/>
    <property type="molecule type" value="Genomic_DNA"/>
</dbReference>
<keyword evidence="4" id="KW-1185">Reference proteome</keyword>
<dbReference type="KEGG" id="dmm:dnm_060810"/>
<dbReference type="PANTHER" id="PTHR46401">
    <property type="entry name" value="GLYCOSYLTRANSFERASE WBBK-RELATED"/>
    <property type="match status" value="1"/>
</dbReference>
<name>A0A975BQY4_9BACT</name>
<dbReference type="AlphaFoldDB" id="A0A975BQY4"/>
<dbReference type="Pfam" id="PF00534">
    <property type="entry name" value="Glycos_transf_1"/>
    <property type="match status" value="1"/>
</dbReference>
<dbReference type="GO" id="GO:0016757">
    <property type="term" value="F:glycosyltransferase activity"/>
    <property type="evidence" value="ECO:0007669"/>
    <property type="project" value="InterPro"/>
</dbReference>
<dbReference type="InterPro" id="IPR001296">
    <property type="entry name" value="Glyco_trans_1"/>
</dbReference>
<proteinExistence type="predicted"/>
<dbReference type="PANTHER" id="PTHR46401:SF2">
    <property type="entry name" value="GLYCOSYLTRANSFERASE WBBK-RELATED"/>
    <property type="match status" value="1"/>
</dbReference>
<gene>
    <name evidence="3" type="ORF">dnm_060810</name>
</gene>
<protein>
    <submittedName>
        <fullName evidence="3">Glycosyltransferase domain-containing protein</fullName>
    </submittedName>
</protein>
<dbReference type="Gene3D" id="3.40.50.2000">
    <property type="entry name" value="Glycogen Phosphorylase B"/>
    <property type="match status" value="2"/>
</dbReference>
<dbReference type="SUPFAM" id="SSF53756">
    <property type="entry name" value="UDP-Glycosyltransferase/glycogen phosphorylase"/>
    <property type="match status" value="1"/>
</dbReference>
<keyword evidence="1" id="KW-0808">Transferase</keyword>
<accession>A0A975BQY4</accession>
<evidence type="ECO:0000313" key="3">
    <source>
        <dbReference type="EMBL" id="QTA90021.1"/>
    </source>
</evidence>
<evidence type="ECO:0000313" key="4">
    <source>
        <dbReference type="Proteomes" id="UP000663722"/>
    </source>
</evidence>
<evidence type="ECO:0000256" key="1">
    <source>
        <dbReference type="ARBA" id="ARBA00022679"/>
    </source>
</evidence>